<evidence type="ECO:0000313" key="5">
    <source>
        <dbReference type="EMBL" id="KAJ5392432.1"/>
    </source>
</evidence>
<dbReference type="InterPro" id="IPR009029">
    <property type="entry name" value="HMG_CoA_Rdtase_sub-bd_dom_sf"/>
</dbReference>
<reference evidence="5" key="1">
    <citation type="submission" date="2022-12" db="EMBL/GenBank/DDBJ databases">
        <authorList>
            <person name="Petersen C."/>
        </authorList>
    </citation>
    <scope>NUCLEOTIDE SEQUENCE</scope>
    <source>
        <strain evidence="5">IBT 29677</strain>
    </source>
</reference>
<dbReference type="InterPro" id="IPR004554">
    <property type="entry name" value="HMG_CoA_Rdtase_eu_arc"/>
</dbReference>
<accession>A0A9W9W012</accession>
<keyword evidence="3" id="KW-0521">NADP</keyword>
<dbReference type="PRINTS" id="PR00071">
    <property type="entry name" value="HMGCOARDTASE"/>
</dbReference>
<evidence type="ECO:0000256" key="4">
    <source>
        <dbReference type="ARBA" id="ARBA00023002"/>
    </source>
</evidence>
<protein>
    <recommendedName>
        <fullName evidence="2">hydroxymethylglutaryl-CoA reductase (NADPH)</fullName>
        <ecNumber evidence="2">1.1.1.34</ecNumber>
    </recommendedName>
</protein>
<keyword evidence="6" id="KW-1185">Reference proteome</keyword>
<dbReference type="InterPro" id="IPR023076">
    <property type="entry name" value="HMG_CoA_Rdtase_CS"/>
</dbReference>
<comment type="caution">
    <text evidence="5">The sequence shown here is derived from an EMBL/GenBank/DDBJ whole genome shotgun (WGS) entry which is preliminary data.</text>
</comment>
<dbReference type="GO" id="GO:0004420">
    <property type="term" value="F:hydroxymethylglutaryl-CoA reductase (NADPH) activity"/>
    <property type="evidence" value="ECO:0007669"/>
    <property type="project" value="UniProtKB-EC"/>
</dbReference>
<dbReference type="Gene3D" id="3.90.770.10">
    <property type="entry name" value="3-hydroxy-3-methylglutaryl-coenzyme A Reductase, Chain A, domain 2"/>
    <property type="match status" value="1"/>
</dbReference>
<dbReference type="EMBL" id="JAPZBU010000008">
    <property type="protein sequence ID" value="KAJ5392432.1"/>
    <property type="molecule type" value="Genomic_DNA"/>
</dbReference>
<dbReference type="Gene3D" id="3.30.70.420">
    <property type="entry name" value="Hydroxymethylglutaryl-CoA reductase, class I/II, NAD/NADP-binding domain"/>
    <property type="match status" value="1"/>
</dbReference>
<dbReference type="PROSITE" id="PS50065">
    <property type="entry name" value="HMG_COA_REDUCTASE_4"/>
    <property type="match status" value="1"/>
</dbReference>
<dbReference type="SUPFAM" id="SSF55035">
    <property type="entry name" value="NAD-binding domain of HMG-CoA reductase"/>
    <property type="match status" value="1"/>
</dbReference>
<dbReference type="InterPro" id="IPR009023">
    <property type="entry name" value="HMG_CoA_Rdtase_NAD(P)-bd_sf"/>
</dbReference>
<dbReference type="RefSeq" id="XP_056488110.1">
    <property type="nucleotide sequence ID" value="XM_056632559.1"/>
</dbReference>
<evidence type="ECO:0000256" key="1">
    <source>
        <dbReference type="ARBA" id="ARBA00007661"/>
    </source>
</evidence>
<keyword evidence="4" id="KW-0560">Oxidoreductase</keyword>
<dbReference type="GeneID" id="81371539"/>
<evidence type="ECO:0000256" key="2">
    <source>
        <dbReference type="ARBA" id="ARBA00012999"/>
    </source>
</evidence>
<dbReference type="SUPFAM" id="SSF56542">
    <property type="entry name" value="Substrate-binding domain of HMG-CoA reductase"/>
    <property type="match status" value="1"/>
</dbReference>
<dbReference type="InterPro" id="IPR023074">
    <property type="entry name" value="HMG_CoA_Rdtase_cat_sf"/>
</dbReference>
<dbReference type="OrthoDB" id="310654at2759"/>
<dbReference type="CDD" id="cd00643">
    <property type="entry name" value="HMG-CoA_reductase_classI"/>
    <property type="match status" value="1"/>
</dbReference>
<name>A0A9W9W012_9EURO</name>
<evidence type="ECO:0000313" key="6">
    <source>
        <dbReference type="Proteomes" id="UP001147747"/>
    </source>
</evidence>
<dbReference type="EC" id="1.1.1.34" evidence="2"/>
<dbReference type="Pfam" id="PF00368">
    <property type="entry name" value="HMG-CoA_red"/>
    <property type="match status" value="1"/>
</dbReference>
<sequence length="379" mass="40512">MDSIRGIASKLKYINQDEDTIKKAKIENCVGSVKVPVGIAGPLSVRGTDGTDGVFHAPLATSEATLVASCSRGCKVFNASGGVQFKVLRETMTRGPVFWFSSPADAISFYDLVPSLFSEFRDAAQSTSKHAKLLRIEPQLIGSTVHVLFEYYCGNAVGQNMATFATEKACDRFAASDNARVVKLQKVTIEGQLAAEKSLSWRNILQSRGVAVMAWGTVTPEACQKVLGISTWDLYQLIQNSKEAATRTGQLGYNINQVNVIAAMFIACGQDAGSIAESAWSHLATEFNDETKELGVSTYLPSLPVGTVGGGTILDTQREALEILGCTGPGSKGRLAGLIASFSLALDISTVAAVTNNTFAASHYKFARDTTSRETRSKL</sequence>
<organism evidence="5 6">
    <name type="scientific">Penicillium cosmopolitanum</name>
    <dbReference type="NCBI Taxonomy" id="1131564"/>
    <lineage>
        <taxon>Eukaryota</taxon>
        <taxon>Fungi</taxon>
        <taxon>Dikarya</taxon>
        <taxon>Ascomycota</taxon>
        <taxon>Pezizomycotina</taxon>
        <taxon>Eurotiomycetes</taxon>
        <taxon>Eurotiomycetidae</taxon>
        <taxon>Eurotiales</taxon>
        <taxon>Aspergillaceae</taxon>
        <taxon>Penicillium</taxon>
    </lineage>
</organism>
<dbReference type="PANTHER" id="PTHR10572">
    <property type="entry name" value="3-HYDROXY-3-METHYLGLUTARYL-COENZYME A REDUCTASE"/>
    <property type="match status" value="1"/>
</dbReference>
<dbReference type="InterPro" id="IPR002202">
    <property type="entry name" value="HMG_CoA_Rdtase"/>
</dbReference>
<dbReference type="PANTHER" id="PTHR10572:SF24">
    <property type="entry name" value="3-HYDROXY-3-METHYLGLUTARYL-COENZYME A REDUCTASE"/>
    <property type="match status" value="1"/>
</dbReference>
<dbReference type="AlphaFoldDB" id="A0A9W9W012"/>
<gene>
    <name evidence="5" type="ORF">N7509_007922</name>
</gene>
<dbReference type="PROSITE" id="PS00318">
    <property type="entry name" value="HMG_COA_REDUCTASE_2"/>
    <property type="match status" value="1"/>
</dbReference>
<dbReference type="GO" id="GO:0015936">
    <property type="term" value="P:coenzyme A metabolic process"/>
    <property type="evidence" value="ECO:0007669"/>
    <property type="project" value="InterPro"/>
</dbReference>
<proteinExistence type="inferred from homology"/>
<dbReference type="GO" id="GO:0008299">
    <property type="term" value="P:isoprenoid biosynthetic process"/>
    <property type="evidence" value="ECO:0007669"/>
    <property type="project" value="InterPro"/>
</dbReference>
<comment type="similarity">
    <text evidence="1">Belongs to the HMG-CoA reductase family.</text>
</comment>
<evidence type="ECO:0000256" key="3">
    <source>
        <dbReference type="ARBA" id="ARBA00022857"/>
    </source>
</evidence>
<reference evidence="5" key="2">
    <citation type="journal article" date="2023" name="IMA Fungus">
        <title>Comparative genomic study of the Penicillium genus elucidates a diverse pangenome and 15 lateral gene transfer events.</title>
        <authorList>
            <person name="Petersen C."/>
            <person name="Sorensen T."/>
            <person name="Nielsen M.R."/>
            <person name="Sondergaard T.E."/>
            <person name="Sorensen J.L."/>
            <person name="Fitzpatrick D.A."/>
            <person name="Frisvad J.C."/>
            <person name="Nielsen K.L."/>
        </authorList>
    </citation>
    <scope>NUCLEOTIDE SEQUENCE</scope>
    <source>
        <strain evidence="5">IBT 29677</strain>
    </source>
</reference>
<dbReference type="Proteomes" id="UP001147747">
    <property type="component" value="Unassembled WGS sequence"/>
</dbReference>